<dbReference type="EC" id="4.2.1.150" evidence="3"/>
<accession>A0A645AZB4</accession>
<dbReference type="InterPro" id="IPR018376">
    <property type="entry name" value="Enoyl-CoA_hyd/isom_CS"/>
</dbReference>
<dbReference type="EMBL" id="VSSQ01016793">
    <property type="protein sequence ID" value="MPM58497.1"/>
    <property type="molecule type" value="Genomic_DNA"/>
</dbReference>
<dbReference type="PROSITE" id="PS00166">
    <property type="entry name" value="ENOYL_COA_HYDRATASE"/>
    <property type="match status" value="1"/>
</dbReference>
<organism evidence="3">
    <name type="scientific">bioreactor metagenome</name>
    <dbReference type="NCBI Taxonomy" id="1076179"/>
    <lineage>
        <taxon>unclassified sequences</taxon>
        <taxon>metagenomes</taxon>
        <taxon>ecological metagenomes</taxon>
    </lineage>
</organism>
<dbReference type="InterPro" id="IPR014748">
    <property type="entry name" value="Enoyl-CoA_hydra_C"/>
</dbReference>
<keyword evidence="2 3" id="KW-0456">Lyase</keyword>
<dbReference type="GO" id="GO:0006635">
    <property type="term" value="P:fatty acid beta-oxidation"/>
    <property type="evidence" value="ECO:0007669"/>
    <property type="project" value="TreeGrafter"/>
</dbReference>
<evidence type="ECO:0000256" key="1">
    <source>
        <dbReference type="ARBA" id="ARBA00005254"/>
    </source>
</evidence>
<evidence type="ECO:0000256" key="2">
    <source>
        <dbReference type="ARBA" id="ARBA00023239"/>
    </source>
</evidence>
<protein>
    <submittedName>
        <fullName evidence="3">Crotonyl-CoA hydratase</fullName>
        <ecNumber evidence="3">4.2.1.150</ecNumber>
    </submittedName>
</protein>
<dbReference type="AlphaFoldDB" id="A0A645AZB4"/>
<name>A0A645AZB4_9ZZZZ</name>
<proteinExistence type="inferred from homology"/>
<dbReference type="Gene3D" id="3.90.226.10">
    <property type="entry name" value="2-enoyl-CoA Hydratase, Chain A, domain 1"/>
    <property type="match status" value="1"/>
</dbReference>
<evidence type="ECO:0000313" key="3">
    <source>
        <dbReference type="EMBL" id="MPM58497.1"/>
    </source>
</evidence>
<gene>
    <name evidence="3" type="ORF">SDC9_105328</name>
</gene>
<dbReference type="PANTHER" id="PTHR11941">
    <property type="entry name" value="ENOYL-COA HYDRATASE-RELATED"/>
    <property type="match status" value="1"/>
</dbReference>
<dbReference type="Pfam" id="PF00378">
    <property type="entry name" value="ECH_1"/>
    <property type="match status" value="1"/>
</dbReference>
<dbReference type="InterPro" id="IPR001753">
    <property type="entry name" value="Enoyl-CoA_hydra/iso"/>
</dbReference>
<sequence length="259" mass="28098">MGEQRVLFERKEKIAWITLNRSQSLNSMHDALVDELHKALDNAACDNEIKAVILTGNGKAFCAGGDLPYLETLKFVSEKKYFIEKVGQLAKKITIMQKPVIAMVNGVAAGAGVNLMLACDLIYAVESARFAQSFVKVGLVPDCGGMYFLPKTVGLHKAKELMFTADLIDAKEAERLGLVNHVLPVGNLVEATESMAKRLAESAPLAIALTKTILNKTDMELDDVLHAEATTQTLCLGTDDCAEGIAAFKEKRVPNFVGK</sequence>
<dbReference type="GO" id="GO:0018812">
    <property type="term" value="F:3-hydroxyacyl-CoA dehydratase activity"/>
    <property type="evidence" value="ECO:0007669"/>
    <property type="project" value="UniProtKB-EC"/>
</dbReference>
<comment type="caution">
    <text evidence="3">The sequence shown here is derived from an EMBL/GenBank/DDBJ whole genome shotgun (WGS) entry which is preliminary data.</text>
</comment>
<reference evidence="3" key="1">
    <citation type="submission" date="2019-08" db="EMBL/GenBank/DDBJ databases">
        <authorList>
            <person name="Kucharzyk K."/>
            <person name="Murdoch R.W."/>
            <person name="Higgins S."/>
            <person name="Loffler F."/>
        </authorList>
    </citation>
    <scope>NUCLEOTIDE SEQUENCE</scope>
</reference>
<dbReference type="Gene3D" id="1.10.12.10">
    <property type="entry name" value="Lyase 2-enoyl-coa Hydratase, Chain A, domain 2"/>
    <property type="match status" value="1"/>
</dbReference>
<dbReference type="CDD" id="cd06558">
    <property type="entry name" value="crotonase-like"/>
    <property type="match status" value="1"/>
</dbReference>
<dbReference type="SUPFAM" id="SSF52096">
    <property type="entry name" value="ClpP/crotonase"/>
    <property type="match status" value="1"/>
</dbReference>
<dbReference type="InterPro" id="IPR029045">
    <property type="entry name" value="ClpP/crotonase-like_dom_sf"/>
</dbReference>
<comment type="similarity">
    <text evidence="1">Belongs to the enoyl-CoA hydratase/isomerase family.</text>
</comment>
<dbReference type="PANTHER" id="PTHR11941:SF133">
    <property type="entry name" value="1,2-EPOXYPHENYLACETYL-COA ISOMERASE"/>
    <property type="match status" value="1"/>
</dbReference>